<dbReference type="CDD" id="cd24007">
    <property type="entry name" value="ASKHA_NBD_eukNAGK-like"/>
    <property type="match status" value="1"/>
</dbReference>
<dbReference type="InterPro" id="IPR052519">
    <property type="entry name" value="Euk-type_GlcNAc_Kinase"/>
</dbReference>
<keyword evidence="3" id="KW-1185">Reference proteome</keyword>
<evidence type="ECO:0000259" key="1">
    <source>
        <dbReference type="Pfam" id="PF01869"/>
    </source>
</evidence>
<reference evidence="2 3" key="1">
    <citation type="submission" date="2019-03" db="EMBL/GenBank/DDBJ databases">
        <title>This is whole genome sequence of Paenibacillus sp MS74 strain.</title>
        <authorList>
            <person name="Trinh H.N."/>
        </authorList>
    </citation>
    <scope>NUCLEOTIDE SEQUENCE [LARGE SCALE GENOMIC DNA]</scope>
    <source>
        <strain evidence="2 3">MS74</strain>
    </source>
</reference>
<sequence>MEAYGMHLLGVDGGGTKTAFMVMNEQGRIVSRATLGSLDWFQIGAQGLARTLEQGIGLVCGEAGIDRSELSYAMLGVPCLGDELVDEEPVVRDIIRQVMRHDRFEAVNDAEVGWAGSLACQPGIHLVSGTGAIGYGVDSSGRTARASGWGYAVGDEGSAYWLGRLLLATFTREADGREERSMIYEVVRSHFGLSDDFQLLKVVQQEWHWNRERIAGLALLLHQVAKAGESKAVRAFEQAACELSLIVRSIARQLQFGAEQGDVPVSYSGGVFQAGAYMIEPLRAQLADGRFSLIRPIFEPAAGAALYAYKRLRPGADLTGIARSLQEQTAGGSV</sequence>
<proteinExistence type="predicted"/>
<accession>A0A4V2ZSZ4</accession>
<dbReference type="EMBL" id="SMRT01000011">
    <property type="protein sequence ID" value="TDF95034.1"/>
    <property type="molecule type" value="Genomic_DNA"/>
</dbReference>
<name>A0A4V2ZSZ4_9BACL</name>
<organism evidence="2 3">
    <name type="scientific">Paenibacillus piri</name>
    <dbReference type="NCBI Taxonomy" id="2547395"/>
    <lineage>
        <taxon>Bacteria</taxon>
        <taxon>Bacillati</taxon>
        <taxon>Bacillota</taxon>
        <taxon>Bacilli</taxon>
        <taxon>Bacillales</taxon>
        <taxon>Paenibacillaceae</taxon>
        <taxon>Paenibacillus</taxon>
    </lineage>
</organism>
<evidence type="ECO:0000313" key="2">
    <source>
        <dbReference type="EMBL" id="TDF95034.1"/>
    </source>
</evidence>
<dbReference type="PANTHER" id="PTHR43190">
    <property type="entry name" value="N-ACETYL-D-GLUCOSAMINE KINASE"/>
    <property type="match status" value="1"/>
</dbReference>
<dbReference type="PANTHER" id="PTHR43190:SF3">
    <property type="entry name" value="N-ACETYL-D-GLUCOSAMINE KINASE"/>
    <property type="match status" value="1"/>
</dbReference>
<evidence type="ECO:0000313" key="3">
    <source>
        <dbReference type="Proteomes" id="UP000295636"/>
    </source>
</evidence>
<protein>
    <submittedName>
        <fullName evidence="2">ATPase</fullName>
    </submittedName>
</protein>
<dbReference type="AlphaFoldDB" id="A0A4V2ZSZ4"/>
<feature type="domain" description="ATPase BadF/BadG/BcrA/BcrD type" evidence="1">
    <location>
        <begin position="9"/>
        <end position="308"/>
    </location>
</feature>
<dbReference type="Proteomes" id="UP000295636">
    <property type="component" value="Unassembled WGS sequence"/>
</dbReference>
<dbReference type="InterPro" id="IPR002731">
    <property type="entry name" value="ATPase_BadF"/>
</dbReference>
<comment type="caution">
    <text evidence="2">The sequence shown here is derived from an EMBL/GenBank/DDBJ whole genome shotgun (WGS) entry which is preliminary data.</text>
</comment>
<dbReference type="SUPFAM" id="SSF53067">
    <property type="entry name" value="Actin-like ATPase domain"/>
    <property type="match status" value="2"/>
</dbReference>
<gene>
    <name evidence="2" type="ORF">E1757_21080</name>
</gene>
<dbReference type="Gene3D" id="3.30.420.40">
    <property type="match status" value="2"/>
</dbReference>
<dbReference type="InterPro" id="IPR043129">
    <property type="entry name" value="ATPase_NBD"/>
</dbReference>
<dbReference type="OrthoDB" id="9772633at2"/>
<dbReference type="Pfam" id="PF01869">
    <property type="entry name" value="BcrAD_BadFG"/>
    <property type="match status" value="1"/>
</dbReference>